<dbReference type="InterPro" id="IPR029063">
    <property type="entry name" value="SAM-dependent_MTases_sf"/>
</dbReference>
<dbReference type="PANTHER" id="PTHR18895:SF74">
    <property type="entry name" value="MTRF1L RELEASE FACTOR GLUTAMINE METHYLTRANSFERASE"/>
    <property type="match status" value="1"/>
</dbReference>
<dbReference type="EMBL" id="CP135136">
    <property type="protein sequence ID" value="WWR11806.1"/>
    <property type="molecule type" value="Genomic_DNA"/>
</dbReference>
<sequence length="127" mass="15007">MKIREALTIATKKLKKNNSILDATILLSYTLMKTKKYIYLNLNKILSTQQIQIFFSLIKKRSQNIPLSYLTGIQEFWSIPLYISKYTFIPRPETELLVEIALKTLKKKSINYRPRYRKWSNSNSISI</sequence>
<evidence type="ECO:0000313" key="2">
    <source>
        <dbReference type="EMBL" id="WWR11806.1"/>
    </source>
</evidence>
<evidence type="ECO:0000259" key="1">
    <source>
        <dbReference type="Pfam" id="PF17827"/>
    </source>
</evidence>
<evidence type="ECO:0000313" key="3">
    <source>
        <dbReference type="Proteomes" id="UP001360424"/>
    </source>
</evidence>
<dbReference type="SUPFAM" id="SSF53335">
    <property type="entry name" value="S-adenosyl-L-methionine-dependent methyltransferases"/>
    <property type="match status" value="1"/>
</dbReference>
<organism evidence="2 3">
    <name type="scientific">Candidatus Legionella polyplacis</name>
    <dbReference type="NCBI Taxonomy" id="2005262"/>
    <lineage>
        <taxon>Bacteria</taxon>
        <taxon>Pseudomonadati</taxon>
        <taxon>Pseudomonadota</taxon>
        <taxon>Gammaproteobacteria</taxon>
        <taxon>Legionellales</taxon>
        <taxon>Legionellaceae</taxon>
        <taxon>Legionella</taxon>
    </lineage>
</organism>
<dbReference type="Proteomes" id="UP001360424">
    <property type="component" value="Chromosome"/>
</dbReference>
<dbReference type="Gene3D" id="3.40.50.150">
    <property type="entry name" value="Vaccinia Virus protein VP39"/>
    <property type="match status" value="1"/>
</dbReference>
<protein>
    <recommendedName>
        <fullName evidence="1">Release factor glutamine methyltransferase N-terminal domain-containing protein</fullName>
    </recommendedName>
</protein>
<keyword evidence="3" id="KW-1185">Reference proteome</keyword>
<dbReference type="InterPro" id="IPR040758">
    <property type="entry name" value="PrmC_N"/>
</dbReference>
<gene>
    <name evidence="2" type="ORF">RQL38_01390</name>
</gene>
<dbReference type="RefSeq" id="WP_338521252.1">
    <property type="nucleotide sequence ID" value="NZ_CP135136.1"/>
</dbReference>
<proteinExistence type="predicted"/>
<accession>A0ABZ2GZG6</accession>
<name>A0ABZ2GZG6_9GAMM</name>
<dbReference type="Pfam" id="PF17827">
    <property type="entry name" value="PrmC_N"/>
    <property type="match status" value="1"/>
</dbReference>
<feature type="domain" description="Release factor glutamine methyltransferase N-terminal" evidence="1">
    <location>
        <begin position="5"/>
        <end position="72"/>
    </location>
</feature>
<dbReference type="PANTHER" id="PTHR18895">
    <property type="entry name" value="HEMK METHYLTRANSFERASE"/>
    <property type="match status" value="1"/>
</dbReference>
<dbReference type="InterPro" id="IPR050320">
    <property type="entry name" value="N5-glutamine_MTase"/>
</dbReference>
<dbReference type="Gene3D" id="1.10.8.10">
    <property type="entry name" value="DNA helicase RuvA subunit, C-terminal domain"/>
    <property type="match status" value="1"/>
</dbReference>
<reference evidence="2" key="1">
    <citation type="submission" date="2023-09" db="EMBL/GenBank/DDBJ databases">
        <title>Genomes of two closely related lineages of the louse Polyplax serrata with different host specificities.</title>
        <authorList>
            <person name="Martinu J."/>
            <person name="Tarabai H."/>
            <person name="Stefka J."/>
            <person name="Hypsa V."/>
        </authorList>
    </citation>
    <scope>NUCLEOTIDE SEQUENCE [LARGE SCALE GENOMIC DNA]</scope>
    <source>
        <strain evidence="2">HR10_N</strain>
    </source>
</reference>